<dbReference type="Pfam" id="PF08445">
    <property type="entry name" value="FR47"/>
    <property type="match status" value="1"/>
</dbReference>
<comment type="caution">
    <text evidence="2">The sequence shown here is derived from an EMBL/GenBank/DDBJ whole genome shotgun (WGS) entry which is preliminary data.</text>
</comment>
<protein>
    <submittedName>
        <fullName evidence="2">GNAT family N-acetyltransferase</fullName>
    </submittedName>
</protein>
<dbReference type="PROSITE" id="PS51186">
    <property type="entry name" value="GNAT"/>
    <property type="match status" value="1"/>
</dbReference>
<keyword evidence="3" id="KW-1185">Reference proteome</keyword>
<evidence type="ECO:0000313" key="3">
    <source>
        <dbReference type="Proteomes" id="UP001589890"/>
    </source>
</evidence>
<name>A0ABV6QVC9_9ACTN</name>
<dbReference type="InterPro" id="IPR013653">
    <property type="entry name" value="GCN5-like_dom"/>
</dbReference>
<evidence type="ECO:0000313" key="2">
    <source>
        <dbReference type="EMBL" id="MFC0628588.1"/>
    </source>
</evidence>
<proteinExistence type="predicted"/>
<dbReference type="SUPFAM" id="SSF55729">
    <property type="entry name" value="Acyl-CoA N-acyltransferases (Nat)"/>
    <property type="match status" value="1"/>
</dbReference>
<sequence>MSVRVSRVPAEFEKIVFGFLQQDPVLNTVLLGNVHERASRPVPGEDEPPMLVSVHDPAGQVIGAAMRTAGRGVHLGGLRADLAPEVAATYASLCPEAPHVSGTADAARAFADTWSTLTGRGFTEGRGTRLHRLDVLVEPTVSGAARRAAAADAELCAHWGGAFEDEVALSGGTKEMQLAWARSQIERGTLWLWEDQGEVVSLASFRPSIFGVSRIGPVYTPAERRGRGYASAVTAAVSRQIVAAGSLACLYTDLANPTSNKIYAALGYRPVADFVDYVFT</sequence>
<dbReference type="Proteomes" id="UP001589890">
    <property type="component" value="Unassembled WGS sequence"/>
</dbReference>
<feature type="domain" description="N-acetyltransferase" evidence="1">
    <location>
        <begin position="143"/>
        <end position="280"/>
    </location>
</feature>
<organism evidence="2 3">
    <name type="scientific">Kribbella deserti</name>
    <dbReference type="NCBI Taxonomy" id="1926257"/>
    <lineage>
        <taxon>Bacteria</taxon>
        <taxon>Bacillati</taxon>
        <taxon>Actinomycetota</taxon>
        <taxon>Actinomycetes</taxon>
        <taxon>Propionibacteriales</taxon>
        <taxon>Kribbellaceae</taxon>
        <taxon>Kribbella</taxon>
    </lineage>
</organism>
<dbReference type="EMBL" id="JBHLTC010000040">
    <property type="protein sequence ID" value="MFC0628588.1"/>
    <property type="molecule type" value="Genomic_DNA"/>
</dbReference>
<evidence type="ECO:0000259" key="1">
    <source>
        <dbReference type="PROSITE" id="PS51186"/>
    </source>
</evidence>
<dbReference type="InterPro" id="IPR016181">
    <property type="entry name" value="Acyl_CoA_acyltransferase"/>
</dbReference>
<accession>A0ABV6QVC9</accession>
<dbReference type="Gene3D" id="3.40.630.30">
    <property type="match status" value="1"/>
</dbReference>
<dbReference type="InterPro" id="IPR000182">
    <property type="entry name" value="GNAT_dom"/>
</dbReference>
<dbReference type="RefSeq" id="WP_380055160.1">
    <property type="nucleotide sequence ID" value="NZ_JBHLTC010000040.1"/>
</dbReference>
<reference evidence="2 3" key="1">
    <citation type="submission" date="2024-09" db="EMBL/GenBank/DDBJ databases">
        <authorList>
            <person name="Sun Q."/>
            <person name="Mori K."/>
        </authorList>
    </citation>
    <scope>NUCLEOTIDE SEQUENCE [LARGE SCALE GENOMIC DNA]</scope>
    <source>
        <strain evidence="2 3">CGMCC 1.15906</strain>
    </source>
</reference>
<gene>
    <name evidence="2" type="ORF">ACFFGN_31250</name>
</gene>